<dbReference type="Proteomes" id="UP000236333">
    <property type="component" value="Unassembled WGS sequence"/>
</dbReference>
<reference evidence="2 3" key="1">
    <citation type="journal article" date="2017" name="Mol. Biol. Evol.">
        <title>The 4-celled Tetrabaena socialis nuclear genome reveals the essential components for genetic control of cell number at the origin of multicellularity in the volvocine lineage.</title>
        <authorList>
            <person name="Featherston J."/>
            <person name="Arakaki Y."/>
            <person name="Hanschen E.R."/>
            <person name="Ferris P.J."/>
            <person name="Michod R.E."/>
            <person name="Olson B.J.S.C."/>
            <person name="Nozaki H."/>
            <person name="Durand P.M."/>
        </authorList>
    </citation>
    <scope>NUCLEOTIDE SEQUENCE [LARGE SCALE GENOMIC DNA]</scope>
    <source>
        <strain evidence="2 3">NIES-571</strain>
    </source>
</reference>
<sequence length="99" mass="10184">ARKIQLCASSVGTRRQFCGIHRQLCPGPATSTRGGPVAAPAPAAMGPVEPALAAAGWSRRVADITYLAISIGLAGFLAQIALRQIRGFLQLPDMASDAG</sequence>
<dbReference type="AlphaFoldDB" id="A0A2J7ZH53"/>
<evidence type="ECO:0000256" key="1">
    <source>
        <dbReference type="SAM" id="Phobius"/>
    </source>
</evidence>
<comment type="caution">
    <text evidence="2">The sequence shown here is derived from an EMBL/GenBank/DDBJ whole genome shotgun (WGS) entry which is preliminary data.</text>
</comment>
<evidence type="ECO:0000313" key="3">
    <source>
        <dbReference type="Proteomes" id="UP000236333"/>
    </source>
</evidence>
<organism evidence="2 3">
    <name type="scientific">Tetrabaena socialis</name>
    <dbReference type="NCBI Taxonomy" id="47790"/>
    <lineage>
        <taxon>Eukaryota</taxon>
        <taxon>Viridiplantae</taxon>
        <taxon>Chlorophyta</taxon>
        <taxon>core chlorophytes</taxon>
        <taxon>Chlorophyceae</taxon>
        <taxon>CS clade</taxon>
        <taxon>Chlamydomonadales</taxon>
        <taxon>Tetrabaenaceae</taxon>
        <taxon>Tetrabaena</taxon>
    </lineage>
</organism>
<keyword evidence="1" id="KW-0812">Transmembrane</keyword>
<protein>
    <submittedName>
        <fullName evidence="2">Uncharacterized protein</fullName>
    </submittedName>
</protein>
<evidence type="ECO:0000313" key="2">
    <source>
        <dbReference type="EMBL" id="PNG99605.1"/>
    </source>
</evidence>
<keyword evidence="1" id="KW-0472">Membrane</keyword>
<gene>
    <name evidence="2" type="ORF">TSOC_014612</name>
</gene>
<feature type="transmembrane region" description="Helical" evidence="1">
    <location>
        <begin position="64"/>
        <end position="82"/>
    </location>
</feature>
<keyword evidence="1" id="KW-1133">Transmembrane helix</keyword>
<name>A0A2J7ZH53_9CHLO</name>
<dbReference type="EMBL" id="PGGS01002492">
    <property type="protein sequence ID" value="PNG99605.1"/>
    <property type="molecule type" value="Genomic_DNA"/>
</dbReference>
<feature type="non-terminal residue" evidence="2">
    <location>
        <position position="1"/>
    </location>
</feature>
<accession>A0A2J7ZH53</accession>
<proteinExistence type="predicted"/>
<keyword evidence="3" id="KW-1185">Reference proteome</keyword>